<dbReference type="HOGENOM" id="CLU_1461757_0_0_1"/>
<evidence type="ECO:0000256" key="1">
    <source>
        <dbReference type="SAM" id="MobiDB-lite"/>
    </source>
</evidence>
<dbReference type="AlphaFoldDB" id="T5AGC9"/>
<dbReference type="Proteomes" id="UP000019374">
    <property type="component" value="Unassembled WGS sequence"/>
</dbReference>
<organism evidence="2 3">
    <name type="scientific">Ophiocordyceps sinensis (strain Co18 / CGMCC 3.14243)</name>
    <name type="common">Yarsagumba caterpillar fungus</name>
    <name type="synonym">Hirsutella sinensis</name>
    <dbReference type="NCBI Taxonomy" id="911162"/>
    <lineage>
        <taxon>Eukaryota</taxon>
        <taxon>Fungi</taxon>
        <taxon>Dikarya</taxon>
        <taxon>Ascomycota</taxon>
        <taxon>Pezizomycotina</taxon>
        <taxon>Sordariomycetes</taxon>
        <taxon>Hypocreomycetidae</taxon>
        <taxon>Hypocreales</taxon>
        <taxon>Ophiocordycipitaceae</taxon>
        <taxon>Ophiocordyceps</taxon>
    </lineage>
</organism>
<feature type="region of interest" description="Disordered" evidence="1">
    <location>
        <begin position="54"/>
        <end position="80"/>
    </location>
</feature>
<dbReference type="EMBL" id="KE652456">
    <property type="protein sequence ID" value="EQL01614.1"/>
    <property type="molecule type" value="Genomic_DNA"/>
</dbReference>
<protein>
    <submittedName>
        <fullName evidence="2">Uncharacterized protein</fullName>
    </submittedName>
</protein>
<sequence>MHVVKPDRPSPPPQDNCASIGQCLPKKIVLDQGGALECQVQGGDFKCKALPGPGGKKPWSWTDSGVDSSEGADDLSEIGPLPQTNICPRLNGKEFTTTVSGHTAKWRVHCTTWVAGHRHLDKICDGGSVVQILQQRQLNKNYRGLFWNSAGVCQEVVPKDSGTWEGYALSTVANHAFIERLDFKG</sequence>
<accession>T5AGC9</accession>
<dbReference type="OrthoDB" id="4903873at2759"/>
<evidence type="ECO:0000313" key="3">
    <source>
        <dbReference type="Proteomes" id="UP000019374"/>
    </source>
</evidence>
<gene>
    <name evidence="2" type="ORF">OCS_02671</name>
</gene>
<name>T5AGC9_OPHSC</name>
<reference evidence="2 3" key="1">
    <citation type="journal article" date="2013" name="Chin. Sci. Bull.">
        <title>Genome survey uncovers the secrets of sex and lifestyle in caterpillar fungus.</title>
        <authorList>
            <person name="Hu X."/>
            <person name="Zhang Y."/>
            <person name="Xiao G."/>
            <person name="Zheng P."/>
            <person name="Xia Y."/>
            <person name="Zhang X."/>
            <person name="St Leger R.J."/>
            <person name="Liu X."/>
            <person name="Wang C."/>
        </authorList>
    </citation>
    <scope>NUCLEOTIDE SEQUENCE [LARGE SCALE GENOMIC DNA]</scope>
    <source>
        <strain evidence="3">Co18 / CGMCC 3.14243</strain>
        <tissue evidence="2">Fruit-body</tissue>
    </source>
</reference>
<evidence type="ECO:0000313" key="2">
    <source>
        <dbReference type="EMBL" id="EQL01614.1"/>
    </source>
</evidence>
<proteinExistence type="predicted"/>